<name>A0ABN3JGH5_9ACTN</name>
<feature type="region of interest" description="Disordered" evidence="1">
    <location>
        <begin position="87"/>
        <end position="111"/>
    </location>
</feature>
<dbReference type="Proteomes" id="UP001499986">
    <property type="component" value="Unassembled WGS sequence"/>
</dbReference>
<proteinExistence type="predicted"/>
<keyword evidence="3" id="KW-1185">Reference proteome</keyword>
<sequence length="138" mass="14359">MFTSFVATSGLRPVMGQQVGDGVNSVADVLVAAETAGQRLSVLQVGDAVFDPDTARGMRLALPLIHVRVPGGGTLLKLVIGGVITVPRSRHPGPGSRHRRLHPSQPRHQPLRTAHLADGLSGAAGAAAPSWQSRDADL</sequence>
<feature type="compositionally biased region" description="Basic residues" evidence="1">
    <location>
        <begin position="88"/>
        <end position="102"/>
    </location>
</feature>
<evidence type="ECO:0000313" key="3">
    <source>
        <dbReference type="Proteomes" id="UP001499986"/>
    </source>
</evidence>
<organism evidence="2 3">
    <name type="scientific">Streptomyces coeruleofuscus</name>
    <dbReference type="NCBI Taxonomy" id="66879"/>
    <lineage>
        <taxon>Bacteria</taxon>
        <taxon>Bacillati</taxon>
        <taxon>Actinomycetota</taxon>
        <taxon>Actinomycetes</taxon>
        <taxon>Kitasatosporales</taxon>
        <taxon>Streptomycetaceae</taxon>
        <taxon>Streptomyces</taxon>
    </lineage>
</organism>
<gene>
    <name evidence="2" type="ORF">GCM10010255_82940</name>
</gene>
<comment type="caution">
    <text evidence="2">The sequence shown here is derived from an EMBL/GenBank/DDBJ whole genome shotgun (WGS) entry which is preliminary data.</text>
</comment>
<protein>
    <submittedName>
        <fullName evidence="2">Uncharacterized protein</fullName>
    </submittedName>
</protein>
<accession>A0ABN3JGH5</accession>
<reference evidence="2 3" key="1">
    <citation type="journal article" date="2019" name="Int. J. Syst. Evol. Microbiol.">
        <title>The Global Catalogue of Microorganisms (GCM) 10K type strain sequencing project: providing services to taxonomists for standard genome sequencing and annotation.</title>
        <authorList>
            <consortium name="The Broad Institute Genomics Platform"/>
            <consortium name="The Broad Institute Genome Sequencing Center for Infectious Disease"/>
            <person name="Wu L."/>
            <person name="Ma J."/>
        </authorList>
    </citation>
    <scope>NUCLEOTIDE SEQUENCE [LARGE SCALE GENOMIC DNA]</scope>
    <source>
        <strain evidence="2 3">JCM 4358</strain>
    </source>
</reference>
<evidence type="ECO:0000256" key="1">
    <source>
        <dbReference type="SAM" id="MobiDB-lite"/>
    </source>
</evidence>
<dbReference type="EMBL" id="BAAASE010000019">
    <property type="protein sequence ID" value="GAA2427725.1"/>
    <property type="molecule type" value="Genomic_DNA"/>
</dbReference>
<evidence type="ECO:0000313" key="2">
    <source>
        <dbReference type="EMBL" id="GAA2427725.1"/>
    </source>
</evidence>